<proteinExistence type="predicted"/>
<reference evidence="4" key="1">
    <citation type="submission" date="2022-11" db="EMBL/GenBank/DDBJ databases">
        <title>Nonomuraea corallina sp. nov., a new species of the genus Nonomuraea isolated from sea side sediment in Thai sea.</title>
        <authorList>
            <person name="Ngamcharungchit C."/>
            <person name="Matsumoto A."/>
            <person name="Suriyachadkun C."/>
            <person name="Panbangred W."/>
            <person name="Inahashi Y."/>
            <person name="Intra B."/>
        </authorList>
    </citation>
    <scope>NUCLEOTIDE SEQUENCE</scope>
    <source>
        <strain evidence="4">MCN248</strain>
    </source>
</reference>
<keyword evidence="5" id="KW-1185">Reference proteome</keyword>
<keyword evidence="3" id="KW-0472">Membrane</keyword>
<dbReference type="InterPro" id="IPR029050">
    <property type="entry name" value="Immunoprotect_excell_Ig-like"/>
</dbReference>
<protein>
    <recommendedName>
        <fullName evidence="6">DUF4352 domain-containing protein</fullName>
    </recommendedName>
</protein>
<name>A0ABT4SA16_9ACTN</name>
<feature type="transmembrane region" description="Helical" evidence="3">
    <location>
        <begin position="26"/>
        <end position="45"/>
    </location>
</feature>
<sequence>MTATARRPDAPGRRARPPRRAGESRLLNAAVGLVLVGAAIGLQAMDLSHNEYTAPLTYTGDLGKDIDATRFVVRVNSVTAAKAVQHRSDTVKTDHLFLIVDVSAKSKLQPYKLGPAVLLTADGRKFSATDRVDSSLSITSKWVQPDIWARGPYFFEVPASALPGARVVVGLPPTALVEPYQPEAEIDLAVDAAAARKLADSAPDVHSTDAK</sequence>
<dbReference type="Proteomes" id="UP001144036">
    <property type="component" value="Unassembled WGS sequence"/>
</dbReference>
<dbReference type="EMBL" id="JAPNNL010000034">
    <property type="protein sequence ID" value="MDA0634048.1"/>
    <property type="molecule type" value="Genomic_DNA"/>
</dbReference>
<organism evidence="4 5">
    <name type="scientific">Nonomuraea corallina</name>
    <dbReference type="NCBI Taxonomy" id="2989783"/>
    <lineage>
        <taxon>Bacteria</taxon>
        <taxon>Bacillati</taxon>
        <taxon>Actinomycetota</taxon>
        <taxon>Actinomycetes</taxon>
        <taxon>Streptosporangiales</taxon>
        <taxon>Streptosporangiaceae</taxon>
        <taxon>Nonomuraea</taxon>
    </lineage>
</organism>
<keyword evidence="3" id="KW-0812">Transmembrane</keyword>
<evidence type="ECO:0000256" key="3">
    <source>
        <dbReference type="SAM" id="Phobius"/>
    </source>
</evidence>
<evidence type="ECO:0000313" key="4">
    <source>
        <dbReference type="EMBL" id="MDA0634048.1"/>
    </source>
</evidence>
<feature type="region of interest" description="Disordered" evidence="2">
    <location>
        <begin position="1"/>
        <end position="20"/>
    </location>
</feature>
<feature type="compositionally biased region" description="Basic and acidic residues" evidence="2">
    <location>
        <begin position="1"/>
        <end position="12"/>
    </location>
</feature>
<evidence type="ECO:0008006" key="6">
    <source>
        <dbReference type="Google" id="ProtNLM"/>
    </source>
</evidence>
<gene>
    <name evidence="4" type="ORF">OUY22_11520</name>
</gene>
<accession>A0ABT4SA16</accession>
<evidence type="ECO:0000256" key="2">
    <source>
        <dbReference type="SAM" id="MobiDB-lite"/>
    </source>
</evidence>
<dbReference type="Gene3D" id="2.60.40.1240">
    <property type="match status" value="1"/>
</dbReference>
<comment type="caution">
    <text evidence="4">The sequence shown here is derived from an EMBL/GenBank/DDBJ whole genome shotgun (WGS) entry which is preliminary data.</text>
</comment>
<keyword evidence="3" id="KW-1133">Transmembrane helix</keyword>
<keyword evidence="1" id="KW-0732">Signal</keyword>
<evidence type="ECO:0000313" key="5">
    <source>
        <dbReference type="Proteomes" id="UP001144036"/>
    </source>
</evidence>
<dbReference type="RefSeq" id="WP_270154857.1">
    <property type="nucleotide sequence ID" value="NZ_JAPNNL010000034.1"/>
</dbReference>
<evidence type="ECO:0000256" key="1">
    <source>
        <dbReference type="ARBA" id="ARBA00022729"/>
    </source>
</evidence>